<evidence type="ECO:0000313" key="2">
    <source>
        <dbReference type="EMBL" id="OHV40948.1"/>
    </source>
</evidence>
<sequence>MRPIRRDRRHRRTTPARVISADVVRRLLVAVPGVVLAVVVAAAIAAPGFGVAVTGGSLPPPPDLGGPILLPAGVSASPSPPSAMPVPTEPAPRVESDLATRRRLEAMVEAGRLTPGAEWFVDPTGVPAVTYRPLPADVPSAAPAQAAEPDPTPGREPVTTEVSSVPAPAPAPAR</sequence>
<protein>
    <submittedName>
        <fullName evidence="2">Uncharacterized protein</fullName>
    </submittedName>
</protein>
<comment type="caution">
    <text evidence="2">The sequence shown here is derived from an EMBL/GenBank/DDBJ whole genome shotgun (WGS) entry which is preliminary data.</text>
</comment>
<gene>
    <name evidence="2" type="ORF">BBK14_11940</name>
</gene>
<accession>A0A1S1R1W1</accession>
<feature type="region of interest" description="Disordered" evidence="1">
    <location>
        <begin position="72"/>
        <end position="96"/>
    </location>
</feature>
<name>A0A1S1R1W1_9ACTN</name>
<feature type="compositionally biased region" description="Low complexity" evidence="1">
    <location>
        <begin position="135"/>
        <end position="149"/>
    </location>
</feature>
<keyword evidence="3" id="KW-1185">Reference proteome</keyword>
<proteinExistence type="predicted"/>
<dbReference type="OrthoDB" id="10015377at2"/>
<feature type="region of interest" description="Disordered" evidence="1">
    <location>
        <begin position="132"/>
        <end position="174"/>
    </location>
</feature>
<dbReference type="AlphaFoldDB" id="A0A1S1R1W1"/>
<evidence type="ECO:0000256" key="1">
    <source>
        <dbReference type="SAM" id="MobiDB-lite"/>
    </source>
</evidence>
<dbReference type="EMBL" id="MAXA01000058">
    <property type="protein sequence ID" value="OHV40948.1"/>
    <property type="molecule type" value="Genomic_DNA"/>
</dbReference>
<evidence type="ECO:0000313" key="3">
    <source>
        <dbReference type="Proteomes" id="UP000179769"/>
    </source>
</evidence>
<dbReference type="Proteomes" id="UP000179769">
    <property type="component" value="Unassembled WGS sequence"/>
</dbReference>
<feature type="compositionally biased region" description="Pro residues" evidence="1">
    <location>
        <begin position="78"/>
        <end position="90"/>
    </location>
</feature>
<dbReference type="RefSeq" id="WP_071060388.1">
    <property type="nucleotide sequence ID" value="NZ_MAXA01000058.1"/>
</dbReference>
<reference evidence="3" key="1">
    <citation type="submission" date="2016-07" db="EMBL/GenBank/DDBJ databases">
        <title>Frankia sp. NRRL B-16219 Genome sequencing.</title>
        <authorList>
            <person name="Ghodhbane-Gtari F."/>
            <person name="Swanson E."/>
            <person name="Gueddou A."/>
            <person name="Louati M."/>
            <person name="Nouioui I."/>
            <person name="Hezbri K."/>
            <person name="Abebe-Akele F."/>
            <person name="Simpson S."/>
            <person name="Morris K."/>
            <person name="Thomas K."/>
            <person name="Gtari M."/>
            <person name="Tisa L.S."/>
        </authorList>
    </citation>
    <scope>NUCLEOTIDE SEQUENCE [LARGE SCALE GENOMIC DNA]</scope>
    <source>
        <strain evidence="3">NRRL B-16219</strain>
    </source>
</reference>
<organism evidence="2 3">
    <name type="scientific">Parafrankia soli</name>
    <dbReference type="NCBI Taxonomy" id="2599596"/>
    <lineage>
        <taxon>Bacteria</taxon>
        <taxon>Bacillati</taxon>
        <taxon>Actinomycetota</taxon>
        <taxon>Actinomycetes</taxon>
        <taxon>Frankiales</taxon>
        <taxon>Frankiaceae</taxon>
        <taxon>Parafrankia</taxon>
    </lineage>
</organism>